<dbReference type="Pfam" id="PF00702">
    <property type="entry name" value="Hydrolase"/>
    <property type="match status" value="1"/>
</dbReference>
<feature type="region of interest" description="Disordered" evidence="19">
    <location>
        <begin position="84"/>
        <end position="104"/>
    </location>
</feature>
<evidence type="ECO:0000313" key="22">
    <source>
        <dbReference type="Proteomes" id="UP000253941"/>
    </source>
</evidence>
<dbReference type="SFLD" id="SFLDS00003">
    <property type="entry name" value="Haloacid_Dehalogenase"/>
    <property type="match status" value="1"/>
</dbReference>
<protein>
    <recommendedName>
        <fullName evidence="16">P-type Cu(2+) transporter</fullName>
        <ecNumber evidence="16">7.2.2.9</ecNumber>
    </recommendedName>
</protein>
<comment type="catalytic activity">
    <reaction evidence="17">
        <text>Cu(2+)(in) + ATP + H2O = Cu(2+)(out) + ADP + phosphate + H(+)</text>
        <dbReference type="Rhea" id="RHEA:10376"/>
        <dbReference type="ChEBI" id="CHEBI:15377"/>
        <dbReference type="ChEBI" id="CHEBI:15378"/>
        <dbReference type="ChEBI" id="CHEBI:29036"/>
        <dbReference type="ChEBI" id="CHEBI:30616"/>
        <dbReference type="ChEBI" id="CHEBI:43474"/>
        <dbReference type="ChEBI" id="CHEBI:456216"/>
        <dbReference type="EC" id="7.2.2.9"/>
    </reaction>
</comment>
<feature type="transmembrane region" description="Helical" evidence="18">
    <location>
        <begin position="288"/>
        <end position="306"/>
    </location>
</feature>
<dbReference type="GO" id="GO:0043682">
    <property type="term" value="F:P-type divalent copper transporter activity"/>
    <property type="evidence" value="ECO:0007669"/>
    <property type="project" value="UniProtKB-EC"/>
</dbReference>
<dbReference type="InterPro" id="IPR018303">
    <property type="entry name" value="ATPase_P-typ_P_site"/>
</dbReference>
<dbReference type="InterPro" id="IPR036163">
    <property type="entry name" value="HMA_dom_sf"/>
</dbReference>
<dbReference type="InterPro" id="IPR006122">
    <property type="entry name" value="HMA_Cu_ion-bd"/>
</dbReference>
<keyword evidence="14" id="KW-0406">Ion transport</keyword>
<evidence type="ECO:0000259" key="20">
    <source>
        <dbReference type="PROSITE" id="PS50846"/>
    </source>
</evidence>
<dbReference type="InterPro" id="IPR027256">
    <property type="entry name" value="P-typ_ATPase_IB"/>
</dbReference>
<dbReference type="InterPro" id="IPR008250">
    <property type="entry name" value="ATPase_P-typ_transduc_dom_A_sf"/>
</dbReference>
<dbReference type="Gene3D" id="3.40.50.1000">
    <property type="entry name" value="HAD superfamily/HAD-like"/>
    <property type="match status" value="1"/>
</dbReference>
<dbReference type="GO" id="GO:0005507">
    <property type="term" value="F:copper ion binding"/>
    <property type="evidence" value="ECO:0007669"/>
    <property type="project" value="InterPro"/>
</dbReference>
<dbReference type="NCBIfam" id="TIGR01511">
    <property type="entry name" value="ATPase-IB1_Cu"/>
    <property type="match status" value="1"/>
</dbReference>
<dbReference type="PRINTS" id="PR00119">
    <property type="entry name" value="CATATPASE"/>
</dbReference>
<evidence type="ECO:0000313" key="21">
    <source>
        <dbReference type="EMBL" id="RDD62117.1"/>
    </source>
</evidence>
<dbReference type="InterPro" id="IPR017969">
    <property type="entry name" value="Heavy-metal-associated_CS"/>
</dbReference>
<dbReference type="EC" id="7.2.2.9" evidence="16"/>
<evidence type="ECO:0000256" key="7">
    <source>
        <dbReference type="ARBA" id="ARBA00022741"/>
    </source>
</evidence>
<keyword evidence="11" id="KW-1278">Translocase</keyword>
<dbReference type="PROSITE" id="PS01229">
    <property type="entry name" value="COF_2"/>
    <property type="match status" value="1"/>
</dbReference>
<comment type="caution">
    <text evidence="21">The sequence shown here is derived from an EMBL/GenBank/DDBJ whole genome shotgun (WGS) entry which is preliminary data.</text>
</comment>
<dbReference type="GO" id="GO:0005524">
    <property type="term" value="F:ATP binding"/>
    <property type="evidence" value="ECO:0007669"/>
    <property type="project" value="UniProtKB-UniRule"/>
</dbReference>
<evidence type="ECO:0000256" key="5">
    <source>
        <dbReference type="ARBA" id="ARBA00022723"/>
    </source>
</evidence>
<organism evidence="21 22">
    <name type="scientific">Ferruginivarius sediminum</name>
    <dbReference type="NCBI Taxonomy" id="2661937"/>
    <lineage>
        <taxon>Bacteria</taxon>
        <taxon>Pseudomonadati</taxon>
        <taxon>Pseudomonadota</taxon>
        <taxon>Alphaproteobacteria</taxon>
        <taxon>Rhodospirillales</taxon>
        <taxon>Rhodospirillaceae</taxon>
        <taxon>Ferruginivarius</taxon>
    </lineage>
</organism>
<keyword evidence="15 18" id="KW-0472">Membrane</keyword>
<dbReference type="GO" id="GO:0016887">
    <property type="term" value="F:ATP hydrolysis activity"/>
    <property type="evidence" value="ECO:0007669"/>
    <property type="project" value="InterPro"/>
</dbReference>
<evidence type="ECO:0000256" key="16">
    <source>
        <dbReference type="ARBA" id="ARBA00038904"/>
    </source>
</evidence>
<dbReference type="SUPFAM" id="SSF81653">
    <property type="entry name" value="Calcium ATPase, transduction domain A"/>
    <property type="match status" value="1"/>
</dbReference>
<dbReference type="NCBIfam" id="TIGR01525">
    <property type="entry name" value="ATPase-IB_hvy"/>
    <property type="match status" value="1"/>
</dbReference>
<dbReference type="PROSITE" id="PS01047">
    <property type="entry name" value="HMA_1"/>
    <property type="match status" value="1"/>
</dbReference>
<dbReference type="GO" id="GO:0055070">
    <property type="term" value="P:copper ion homeostasis"/>
    <property type="evidence" value="ECO:0007669"/>
    <property type="project" value="TreeGrafter"/>
</dbReference>
<dbReference type="InterPro" id="IPR059000">
    <property type="entry name" value="ATPase_P-type_domA"/>
</dbReference>
<proteinExistence type="inferred from homology"/>
<dbReference type="SUPFAM" id="SSF56784">
    <property type="entry name" value="HAD-like"/>
    <property type="match status" value="1"/>
</dbReference>
<dbReference type="FunFam" id="3.30.70.100:FF:000005">
    <property type="entry name" value="Copper-exporting P-type ATPase A"/>
    <property type="match status" value="1"/>
</dbReference>
<evidence type="ECO:0000256" key="2">
    <source>
        <dbReference type="ARBA" id="ARBA00006024"/>
    </source>
</evidence>
<dbReference type="SUPFAM" id="SSF55008">
    <property type="entry name" value="HMA, heavy metal-associated domain"/>
    <property type="match status" value="2"/>
</dbReference>
<dbReference type="SUPFAM" id="SSF81665">
    <property type="entry name" value="Calcium ATPase, transmembrane domain M"/>
    <property type="match status" value="1"/>
</dbReference>
<dbReference type="CDD" id="cd02094">
    <property type="entry name" value="P-type_ATPase_Cu-like"/>
    <property type="match status" value="1"/>
</dbReference>
<comment type="similarity">
    <text evidence="2 18">Belongs to the cation transport ATPase (P-type) (TC 3.A.3) family. Type IB subfamily.</text>
</comment>
<dbReference type="PRINTS" id="PR00943">
    <property type="entry name" value="CUATPASE"/>
</dbReference>
<keyword evidence="3" id="KW-0813">Transport</keyword>
<keyword evidence="22" id="KW-1185">Reference proteome</keyword>
<evidence type="ECO:0000256" key="11">
    <source>
        <dbReference type="ARBA" id="ARBA00022967"/>
    </source>
</evidence>
<accession>A0A369TD83</accession>
<dbReference type="InterPro" id="IPR006121">
    <property type="entry name" value="HMA_dom"/>
</dbReference>
<dbReference type="PRINTS" id="PR00942">
    <property type="entry name" value="CUATPASEI"/>
</dbReference>
<keyword evidence="8" id="KW-0187">Copper transport</keyword>
<name>A0A369TD83_9PROT</name>
<dbReference type="InterPro" id="IPR023298">
    <property type="entry name" value="ATPase_P-typ_TM_dom_sf"/>
</dbReference>
<dbReference type="GO" id="GO:0012505">
    <property type="term" value="C:endomembrane system"/>
    <property type="evidence" value="ECO:0007669"/>
    <property type="project" value="UniProtKB-SubCell"/>
</dbReference>
<keyword evidence="7 18" id="KW-0547">Nucleotide-binding</keyword>
<dbReference type="EMBL" id="QPMH01000007">
    <property type="protein sequence ID" value="RDD62117.1"/>
    <property type="molecule type" value="Genomic_DNA"/>
</dbReference>
<evidence type="ECO:0000256" key="18">
    <source>
        <dbReference type="RuleBase" id="RU362081"/>
    </source>
</evidence>
<sequence length="840" mass="87275">MSVADDPASLTAGENVLSLAVSGMRCGGCAGKVTRTLEALPGVAVLDVDHTQGLARVSLKGDAPDPAALAAAVREAGFGTPEYARPAQAAASHEDSAPVSGASGASERFHDLSIDGMTCASCVASVEKALTGVEGVTAASVNLANHRARVSLDREVPAERLVDAVRRAGYAAEPTQAEADQAAEAAREQRKSRREWCMFALMAALTLPLVAQMAFPLFGVQGHLPPMLQLALAAPVQVFGGWRFYRSAWPALRHMTGNMDTLVALGTTSAFGLSLYNTLIPGNAGQGLYYEASAAVITLVLLGRILEQRATRQAGAAVRALMNLRPEEARVEWDGETISLPTDRVRVGDVVIVRPGERIPVDGKVISGDSQADESLVTGESLPVDKGAGADVIGGSINSGDGLLRVETTAVGGQSMLARIIDLVQSAQASKPPVQRLVDKVASVFVPAVVVVAAGTFTAWWGAGASAEVALLNAVAVLVIACPCALGLATPTAIMVGTGLAARRGVLIKDAEALERAREVTTVIFDKTGTITEGRPKVRDVVALNAEESELLRLAGSVQRGSGHPLAAAIVRRAEEEGLSLSEPEAFRNVAGRGVLARVAGREIVIGNRRLMTELHIDPAAGEAAARRFEDQGWSVAWIGERGAMPPLLGVIALGDVLKPGVGEAIAELKAAGIAPVLLTGDNRRAAEAIARQVGIERVLADVLPEDKAAEVRRLRGNGEVVAMVGDGVNDAPALAAADVGLAMGNGTDVALKTAGIALMRGEPRLVAQAIRLSARTFVKIRQNLFWAFVYNVVAIPLAAAGLLSPVVAGAAMALSSVSVATNSLLLYRDNRKTREARSA</sequence>
<dbReference type="InterPro" id="IPR036412">
    <property type="entry name" value="HAD-like_sf"/>
</dbReference>
<dbReference type="InterPro" id="IPR001757">
    <property type="entry name" value="P_typ_ATPase"/>
</dbReference>
<dbReference type="Proteomes" id="UP000253941">
    <property type="component" value="Unassembled WGS sequence"/>
</dbReference>
<keyword evidence="13" id="KW-0186">Copper</keyword>
<dbReference type="Gene3D" id="3.40.1110.10">
    <property type="entry name" value="Calcium-transporting ATPase, cytoplasmic domain N"/>
    <property type="match status" value="1"/>
</dbReference>
<gene>
    <name evidence="21" type="ORF">DRB17_09805</name>
</gene>
<dbReference type="Pfam" id="PF00403">
    <property type="entry name" value="HMA"/>
    <property type="match status" value="2"/>
</dbReference>
<comment type="subcellular location">
    <subcellularLocation>
        <location evidence="18">Cell membrane</location>
    </subcellularLocation>
    <subcellularLocation>
        <location evidence="1">Endomembrane system</location>
        <topology evidence="1">Multi-pass membrane protein</topology>
    </subcellularLocation>
</comment>
<dbReference type="RefSeq" id="WP_114582015.1">
    <property type="nucleotide sequence ID" value="NZ_QPMH01000007.1"/>
</dbReference>
<feature type="transmembrane region" description="Helical" evidence="18">
    <location>
        <begin position="810"/>
        <end position="828"/>
    </location>
</feature>
<evidence type="ECO:0000256" key="13">
    <source>
        <dbReference type="ARBA" id="ARBA00023008"/>
    </source>
</evidence>
<evidence type="ECO:0000256" key="1">
    <source>
        <dbReference type="ARBA" id="ARBA00004127"/>
    </source>
</evidence>
<dbReference type="NCBIfam" id="TIGR01494">
    <property type="entry name" value="ATPase_P-type"/>
    <property type="match status" value="1"/>
</dbReference>
<dbReference type="AlphaFoldDB" id="A0A369TD83"/>
<keyword evidence="9 18" id="KW-0067">ATP-binding</keyword>
<evidence type="ECO:0000256" key="3">
    <source>
        <dbReference type="ARBA" id="ARBA00022448"/>
    </source>
</evidence>
<evidence type="ECO:0000256" key="8">
    <source>
        <dbReference type="ARBA" id="ARBA00022796"/>
    </source>
</evidence>
<feature type="domain" description="HMA" evidence="20">
    <location>
        <begin position="108"/>
        <end position="173"/>
    </location>
</feature>
<feature type="transmembrane region" description="Helical" evidence="18">
    <location>
        <begin position="785"/>
        <end position="804"/>
    </location>
</feature>
<dbReference type="InterPro" id="IPR023299">
    <property type="entry name" value="ATPase_P-typ_cyto_dom_N"/>
</dbReference>
<evidence type="ECO:0000256" key="10">
    <source>
        <dbReference type="ARBA" id="ARBA00022842"/>
    </source>
</evidence>
<evidence type="ECO:0000256" key="15">
    <source>
        <dbReference type="ARBA" id="ARBA00023136"/>
    </source>
</evidence>
<evidence type="ECO:0000256" key="19">
    <source>
        <dbReference type="SAM" id="MobiDB-lite"/>
    </source>
</evidence>
<keyword evidence="5 18" id="KW-0479">Metal-binding</keyword>
<feature type="transmembrane region" description="Helical" evidence="18">
    <location>
        <begin position="441"/>
        <end position="463"/>
    </location>
</feature>
<dbReference type="InterPro" id="IPR023214">
    <property type="entry name" value="HAD_sf"/>
</dbReference>
<dbReference type="PANTHER" id="PTHR43520">
    <property type="entry name" value="ATP7, ISOFORM B"/>
    <property type="match status" value="1"/>
</dbReference>
<evidence type="ECO:0000256" key="17">
    <source>
        <dbReference type="ARBA" id="ARBA00047424"/>
    </source>
</evidence>
<dbReference type="PROSITE" id="PS50846">
    <property type="entry name" value="HMA_2"/>
    <property type="match status" value="2"/>
</dbReference>
<keyword evidence="10" id="KW-0460">Magnesium</keyword>
<dbReference type="SFLD" id="SFLDF00027">
    <property type="entry name" value="p-type_atpase"/>
    <property type="match status" value="1"/>
</dbReference>
<dbReference type="NCBIfam" id="TIGR00003">
    <property type="entry name" value="copper ion binding protein"/>
    <property type="match status" value="1"/>
</dbReference>
<dbReference type="InterPro" id="IPR044492">
    <property type="entry name" value="P_typ_ATPase_HD_dom"/>
</dbReference>
<reference evidence="21 22" key="1">
    <citation type="submission" date="2018-07" db="EMBL/GenBank/DDBJ databases">
        <title>Venubactetium sediminum gen. nov., sp. nov., isolated from a marine solar saltern.</title>
        <authorList>
            <person name="Wang S."/>
        </authorList>
    </citation>
    <scope>NUCLEOTIDE SEQUENCE [LARGE SCALE GENOMIC DNA]</scope>
    <source>
        <strain evidence="21 22">WD2A32</strain>
    </source>
</reference>
<feature type="transmembrane region" description="Helical" evidence="18">
    <location>
        <begin position="257"/>
        <end position="276"/>
    </location>
</feature>
<dbReference type="Pfam" id="PF00122">
    <property type="entry name" value="E1-E2_ATPase"/>
    <property type="match status" value="1"/>
</dbReference>
<evidence type="ECO:0000256" key="6">
    <source>
        <dbReference type="ARBA" id="ARBA00022737"/>
    </source>
</evidence>
<dbReference type="CDD" id="cd00371">
    <property type="entry name" value="HMA"/>
    <property type="match status" value="2"/>
</dbReference>
<dbReference type="GO" id="GO:0005886">
    <property type="term" value="C:plasma membrane"/>
    <property type="evidence" value="ECO:0007669"/>
    <property type="project" value="UniProtKB-SubCell"/>
</dbReference>
<dbReference type="FunFam" id="2.70.150.10:FF:000002">
    <property type="entry name" value="Copper-transporting ATPase 1, putative"/>
    <property type="match status" value="1"/>
</dbReference>
<keyword evidence="4 18" id="KW-0812">Transmembrane</keyword>
<dbReference type="PANTHER" id="PTHR43520:SF8">
    <property type="entry name" value="P-TYPE CU(+) TRANSPORTER"/>
    <property type="match status" value="1"/>
</dbReference>
<evidence type="ECO:0000256" key="4">
    <source>
        <dbReference type="ARBA" id="ARBA00022692"/>
    </source>
</evidence>
<evidence type="ECO:0000256" key="9">
    <source>
        <dbReference type="ARBA" id="ARBA00022840"/>
    </source>
</evidence>
<dbReference type="SFLD" id="SFLDG00002">
    <property type="entry name" value="C1.7:_P-type_atpase_like"/>
    <property type="match status" value="1"/>
</dbReference>
<keyword evidence="12 18" id="KW-1133">Transmembrane helix</keyword>
<dbReference type="Gene3D" id="2.70.150.10">
    <property type="entry name" value="Calcium-transporting ATPase, cytoplasmic transduction domain A"/>
    <property type="match status" value="1"/>
</dbReference>
<evidence type="ECO:0000256" key="14">
    <source>
        <dbReference type="ARBA" id="ARBA00023065"/>
    </source>
</evidence>
<feature type="transmembrane region" description="Helical" evidence="18">
    <location>
        <begin position="227"/>
        <end position="245"/>
    </location>
</feature>
<keyword evidence="18" id="KW-1003">Cell membrane</keyword>
<feature type="domain" description="HMA" evidence="20">
    <location>
        <begin position="15"/>
        <end position="81"/>
    </location>
</feature>
<evidence type="ECO:0000256" key="12">
    <source>
        <dbReference type="ARBA" id="ARBA00022989"/>
    </source>
</evidence>
<dbReference type="PROSITE" id="PS00154">
    <property type="entry name" value="ATPASE_E1_E2"/>
    <property type="match status" value="1"/>
</dbReference>
<keyword evidence="6" id="KW-0677">Repeat</keyword>
<feature type="transmembrane region" description="Helical" evidence="18">
    <location>
        <begin position="196"/>
        <end position="215"/>
    </location>
</feature>
<dbReference type="Gene3D" id="3.30.70.100">
    <property type="match status" value="2"/>
</dbReference>
<feature type="transmembrane region" description="Helical" evidence="18">
    <location>
        <begin position="469"/>
        <end position="494"/>
    </location>
</feature>